<name>X1R7N6_9ZZZZ</name>
<reference evidence="1" key="1">
    <citation type="journal article" date="2014" name="Front. Microbiol.">
        <title>High frequency of phylogenetically diverse reductive dehalogenase-homologous genes in deep subseafloor sedimentary metagenomes.</title>
        <authorList>
            <person name="Kawai M."/>
            <person name="Futagami T."/>
            <person name="Toyoda A."/>
            <person name="Takaki Y."/>
            <person name="Nishi S."/>
            <person name="Hori S."/>
            <person name="Arai W."/>
            <person name="Tsubouchi T."/>
            <person name="Morono Y."/>
            <person name="Uchiyama I."/>
            <person name="Ito T."/>
            <person name="Fujiyama A."/>
            <person name="Inagaki F."/>
            <person name="Takami H."/>
        </authorList>
    </citation>
    <scope>NUCLEOTIDE SEQUENCE</scope>
    <source>
        <strain evidence="1">Expedition CK06-06</strain>
    </source>
</reference>
<sequence length="65" mass="7346">NFVDEQFKIAAETREGGDVLIGSIDIAVEVDENDGYDFQWLNAKAHLGNLQFNDVQTGLRIWYSV</sequence>
<feature type="non-terminal residue" evidence="1">
    <location>
        <position position="1"/>
    </location>
</feature>
<gene>
    <name evidence="1" type="ORF">S12H4_11552</name>
</gene>
<dbReference type="AlphaFoldDB" id="X1R7N6"/>
<comment type="caution">
    <text evidence="1">The sequence shown here is derived from an EMBL/GenBank/DDBJ whole genome shotgun (WGS) entry which is preliminary data.</text>
</comment>
<protein>
    <submittedName>
        <fullName evidence="1">Uncharacterized protein</fullName>
    </submittedName>
</protein>
<organism evidence="1">
    <name type="scientific">marine sediment metagenome</name>
    <dbReference type="NCBI Taxonomy" id="412755"/>
    <lineage>
        <taxon>unclassified sequences</taxon>
        <taxon>metagenomes</taxon>
        <taxon>ecological metagenomes</taxon>
    </lineage>
</organism>
<proteinExistence type="predicted"/>
<accession>X1R7N6</accession>
<evidence type="ECO:0000313" key="1">
    <source>
        <dbReference type="EMBL" id="GAI76757.1"/>
    </source>
</evidence>
<dbReference type="EMBL" id="BARW01005217">
    <property type="protein sequence ID" value="GAI76757.1"/>
    <property type="molecule type" value="Genomic_DNA"/>
</dbReference>